<evidence type="ECO:0000313" key="3">
    <source>
        <dbReference type="Proteomes" id="UP001217485"/>
    </source>
</evidence>
<dbReference type="PROSITE" id="PS51257">
    <property type="entry name" value="PROKAR_LIPOPROTEIN"/>
    <property type="match status" value="1"/>
</dbReference>
<reference evidence="2 3" key="1">
    <citation type="submission" date="2023-01" db="EMBL/GenBank/DDBJ databases">
        <title>Minimal conservation of predation-associated metabolite biosynthetic gene clusters underscores biosynthetic potential of Myxococcota including descriptions for ten novel species: Archangium lansinium sp. nov., Myxococcus landrumus sp. nov., Nannocystis bai.</title>
        <authorList>
            <person name="Ahearne A."/>
            <person name="Stevens C."/>
            <person name="Dowd S."/>
        </authorList>
    </citation>
    <scope>NUCLEOTIDE SEQUENCE [LARGE SCALE GENOMIC DNA]</scope>
    <source>
        <strain evidence="2 3">WIWO2</strain>
    </source>
</reference>
<comment type="caution">
    <text evidence="2">The sequence shown here is derived from an EMBL/GenBank/DDBJ whole genome shotgun (WGS) entry which is preliminary data.</text>
</comment>
<sequence length="83" mass="8709">MRRSAIVLVLPVLAWMLSACGGAQAPEQPAAKEGEAEICPTGDPGVQPCPEGCVWDEKVQKCNKDRGIIVHYTPGAAAPKPAK</sequence>
<feature type="chain" id="PRO_5045171500" description="Secreted protein" evidence="1">
    <location>
        <begin position="26"/>
        <end position="83"/>
    </location>
</feature>
<protein>
    <recommendedName>
        <fullName evidence="4">Secreted protein</fullName>
    </recommendedName>
</protein>
<accession>A0ABT5C9L3</accession>
<gene>
    <name evidence="2" type="ORF">POL72_35715</name>
</gene>
<keyword evidence="3" id="KW-1185">Reference proteome</keyword>
<proteinExistence type="predicted"/>
<dbReference type="EMBL" id="JAQNDK010000004">
    <property type="protein sequence ID" value="MDC0683132.1"/>
    <property type="molecule type" value="Genomic_DNA"/>
</dbReference>
<feature type="signal peptide" evidence="1">
    <location>
        <begin position="1"/>
        <end position="25"/>
    </location>
</feature>
<keyword evidence="1" id="KW-0732">Signal</keyword>
<evidence type="ECO:0000256" key="1">
    <source>
        <dbReference type="SAM" id="SignalP"/>
    </source>
</evidence>
<name>A0ABT5C9L3_9BACT</name>
<evidence type="ECO:0000313" key="2">
    <source>
        <dbReference type="EMBL" id="MDC0683132.1"/>
    </source>
</evidence>
<organism evidence="2 3">
    <name type="scientific">Sorangium atrum</name>
    <dbReference type="NCBI Taxonomy" id="2995308"/>
    <lineage>
        <taxon>Bacteria</taxon>
        <taxon>Pseudomonadati</taxon>
        <taxon>Myxococcota</taxon>
        <taxon>Polyangia</taxon>
        <taxon>Polyangiales</taxon>
        <taxon>Polyangiaceae</taxon>
        <taxon>Sorangium</taxon>
    </lineage>
</organism>
<evidence type="ECO:0008006" key="4">
    <source>
        <dbReference type="Google" id="ProtNLM"/>
    </source>
</evidence>
<dbReference type="Proteomes" id="UP001217485">
    <property type="component" value="Unassembled WGS sequence"/>
</dbReference>
<dbReference type="RefSeq" id="WP_272101280.1">
    <property type="nucleotide sequence ID" value="NZ_JAQNDK010000004.1"/>
</dbReference>